<organism evidence="1">
    <name type="scientific">Loa loa</name>
    <name type="common">Eye worm</name>
    <name type="synonym">Filaria loa</name>
    <dbReference type="NCBI Taxonomy" id="7209"/>
    <lineage>
        <taxon>Eukaryota</taxon>
        <taxon>Metazoa</taxon>
        <taxon>Ecdysozoa</taxon>
        <taxon>Nematoda</taxon>
        <taxon>Chromadorea</taxon>
        <taxon>Rhabditida</taxon>
        <taxon>Spirurina</taxon>
        <taxon>Spiruromorpha</taxon>
        <taxon>Filarioidea</taxon>
        <taxon>Onchocercidae</taxon>
        <taxon>Loa</taxon>
    </lineage>
</organism>
<evidence type="ECO:0000313" key="1">
    <source>
        <dbReference type="EMBL" id="EFO17452.2"/>
    </source>
</evidence>
<dbReference type="EMBL" id="JH712093">
    <property type="protein sequence ID" value="EFO17452.2"/>
    <property type="molecule type" value="Genomic_DNA"/>
</dbReference>
<dbReference type="AlphaFoldDB" id="A0A1S0TNL3"/>
<protein>
    <submittedName>
        <fullName evidence="1">Uncharacterized protein</fullName>
    </submittedName>
</protein>
<reference evidence="1" key="1">
    <citation type="submission" date="2012-04" db="EMBL/GenBank/DDBJ databases">
        <title>The Genome Sequence of Loa loa.</title>
        <authorList>
            <consortium name="The Broad Institute Genome Sequencing Platform"/>
            <consortium name="Broad Institute Genome Sequencing Center for Infectious Disease"/>
            <person name="Nutman T.B."/>
            <person name="Fink D.L."/>
            <person name="Russ C."/>
            <person name="Young S."/>
            <person name="Zeng Q."/>
            <person name="Gargeya S."/>
            <person name="Alvarado L."/>
            <person name="Berlin A."/>
            <person name="Chapman S.B."/>
            <person name="Chen Z."/>
            <person name="Freedman E."/>
            <person name="Gellesch M."/>
            <person name="Goldberg J."/>
            <person name="Griggs A."/>
            <person name="Gujja S."/>
            <person name="Heilman E.R."/>
            <person name="Heiman D."/>
            <person name="Howarth C."/>
            <person name="Mehta T."/>
            <person name="Neiman D."/>
            <person name="Pearson M."/>
            <person name="Roberts A."/>
            <person name="Saif S."/>
            <person name="Shea T."/>
            <person name="Shenoy N."/>
            <person name="Sisk P."/>
            <person name="Stolte C."/>
            <person name="Sykes S."/>
            <person name="White J."/>
            <person name="Yandava C."/>
            <person name="Haas B."/>
            <person name="Henn M.R."/>
            <person name="Nusbaum C."/>
            <person name="Birren B."/>
        </authorList>
    </citation>
    <scope>NUCLEOTIDE SEQUENCE [LARGE SCALE GENOMIC DNA]</scope>
</reference>
<gene>
    <name evidence="1" type="ORF">LOAG_11048</name>
</gene>
<dbReference type="KEGG" id="loa:LOAG_11048"/>
<dbReference type="OrthoDB" id="10386814at2759"/>
<proteinExistence type="predicted"/>
<dbReference type="RefSeq" id="XP_020301560.1">
    <property type="nucleotide sequence ID" value="XM_020448282.1"/>
</dbReference>
<dbReference type="InParanoid" id="A0A1S0TNL3"/>
<accession>A0A1S0TNL3</accession>
<dbReference type="GeneID" id="9948495"/>
<name>A0A1S0TNL3_LOALO</name>
<sequence length="50" mass="5578">MGFFFSSRLTIEVGDKVEEFGKDLGVVRLGWCLGCWIDCARVYIGLLSSC</sequence>
<dbReference type="CTD" id="9948495"/>